<feature type="region of interest" description="Disordered" evidence="1">
    <location>
        <begin position="35"/>
        <end position="103"/>
    </location>
</feature>
<dbReference type="EMBL" id="AP019377">
    <property type="protein sequence ID" value="BBH95840.1"/>
    <property type="molecule type" value="Genomic_DNA"/>
</dbReference>
<feature type="compositionally biased region" description="Polar residues" evidence="1">
    <location>
        <begin position="48"/>
        <end position="68"/>
    </location>
</feature>
<gene>
    <name evidence="2" type="ORF">KTA_40390</name>
</gene>
<dbReference type="AlphaFoldDB" id="A0A455T8R8"/>
<proteinExistence type="predicted"/>
<evidence type="ECO:0000256" key="1">
    <source>
        <dbReference type="SAM" id="MobiDB-lite"/>
    </source>
</evidence>
<sequence length="103" mass="11088">MSLDGREYAIAGKSVEPIAAGCQQKALLACQEGTDSELTVPDREPDPNETTFLKRGNTTVTSSINTASPRALPNNRRRVRASSHQRNQKSGPREAPGRGISRG</sequence>
<accession>A0A455T8R8</accession>
<organism evidence="2">
    <name type="scientific">Thermogemmatispora argillosa</name>
    <dbReference type="NCBI Taxonomy" id="2045280"/>
    <lineage>
        <taxon>Bacteria</taxon>
        <taxon>Bacillati</taxon>
        <taxon>Chloroflexota</taxon>
        <taxon>Ktedonobacteria</taxon>
        <taxon>Thermogemmatisporales</taxon>
        <taxon>Thermogemmatisporaceae</taxon>
        <taxon>Thermogemmatispora</taxon>
    </lineage>
</organism>
<feature type="compositionally biased region" description="Basic residues" evidence="1">
    <location>
        <begin position="75"/>
        <end position="87"/>
    </location>
</feature>
<name>A0A455T8R8_9CHLR</name>
<reference evidence="2" key="1">
    <citation type="submission" date="2018-12" db="EMBL/GenBank/DDBJ databases">
        <title>Novel natural products biosynthetic potential of the class Ktedonobacteria.</title>
        <authorList>
            <person name="Zheng Y."/>
            <person name="Saitou A."/>
            <person name="Wang C.M."/>
            <person name="Toyoda A."/>
            <person name="Minakuchi Y."/>
            <person name="Sekiguchi Y."/>
            <person name="Ueda K."/>
            <person name="Takano H."/>
            <person name="Sakai Y."/>
            <person name="Yokota A."/>
            <person name="Yabe S."/>
        </authorList>
    </citation>
    <scope>NUCLEOTIDE SEQUENCE</scope>
    <source>
        <strain evidence="2">A3-2</strain>
    </source>
</reference>
<evidence type="ECO:0000313" key="2">
    <source>
        <dbReference type="EMBL" id="BBH95840.1"/>
    </source>
</evidence>
<protein>
    <submittedName>
        <fullName evidence="2">Uncharacterized protein</fullName>
    </submittedName>
</protein>